<dbReference type="EMBL" id="JAPDOD010000013">
    <property type="protein sequence ID" value="MDA0161620.1"/>
    <property type="molecule type" value="Genomic_DNA"/>
</dbReference>
<proteinExistence type="predicted"/>
<dbReference type="AlphaFoldDB" id="A0A9X3MSB2"/>
<dbReference type="Proteomes" id="UP001149140">
    <property type="component" value="Unassembled WGS sequence"/>
</dbReference>
<sequence>MTRRPTPALIVAILALIVATGGTAVAQGILIRSPQQLADGVVTGPKLGLSAVTSANVAQDTLNRNDIGDAAVTNRELSNPVFTAAVDGDGTVSSGQSVNVNQSLTHKIEQVGGGVIYDVGFNQDVSQCVYSATPGKTRRGGSLSPVLLSVEGRASNPNVVTVFVRDLKGSFFQPLRPSFHLLVVC</sequence>
<gene>
    <name evidence="1" type="ORF">OM076_15185</name>
</gene>
<reference evidence="1" key="1">
    <citation type="submission" date="2022-10" db="EMBL/GenBank/DDBJ databases">
        <title>The WGS of Solirubrobacter ginsenosidimutans DSM 21036.</title>
        <authorList>
            <person name="Jiang Z."/>
        </authorList>
    </citation>
    <scope>NUCLEOTIDE SEQUENCE</scope>
    <source>
        <strain evidence="1">DSM 21036</strain>
    </source>
</reference>
<name>A0A9X3MSB2_9ACTN</name>
<comment type="caution">
    <text evidence="1">The sequence shown here is derived from an EMBL/GenBank/DDBJ whole genome shotgun (WGS) entry which is preliminary data.</text>
</comment>
<evidence type="ECO:0000313" key="1">
    <source>
        <dbReference type="EMBL" id="MDA0161620.1"/>
    </source>
</evidence>
<keyword evidence="2" id="KW-1185">Reference proteome</keyword>
<dbReference type="RefSeq" id="WP_270040836.1">
    <property type="nucleotide sequence ID" value="NZ_JAPDOD010000013.1"/>
</dbReference>
<evidence type="ECO:0000313" key="2">
    <source>
        <dbReference type="Proteomes" id="UP001149140"/>
    </source>
</evidence>
<protein>
    <submittedName>
        <fullName evidence="1">Uncharacterized protein</fullName>
    </submittedName>
</protein>
<accession>A0A9X3MSB2</accession>
<organism evidence="1 2">
    <name type="scientific">Solirubrobacter ginsenosidimutans</name>
    <dbReference type="NCBI Taxonomy" id="490573"/>
    <lineage>
        <taxon>Bacteria</taxon>
        <taxon>Bacillati</taxon>
        <taxon>Actinomycetota</taxon>
        <taxon>Thermoleophilia</taxon>
        <taxon>Solirubrobacterales</taxon>
        <taxon>Solirubrobacteraceae</taxon>
        <taxon>Solirubrobacter</taxon>
    </lineage>
</organism>